<dbReference type="PANTHER" id="PTHR12868">
    <property type="entry name" value="NADH-UBIQUINONE OXIDOREDUCTASE B22 SUBUNIT"/>
    <property type="match status" value="1"/>
</dbReference>
<sequence length="117" mass="14175">MKHTHFIRATKRQTFLWKCSIYNSFCTLTTIRGEYNVPEWCLDHWHPSEKAMYPDYFAKREQWKKLRVQSWDKEVQQLQTETHADGPKSEALPPAHKEGDLPPLWWQFVTRSRERPM</sequence>
<comment type="similarity">
    <text evidence="2">Belongs to the complex I LYR family.</text>
</comment>
<dbReference type="Proteomes" id="UP000694700">
    <property type="component" value="Unplaced"/>
</dbReference>
<evidence type="ECO:0000256" key="2">
    <source>
        <dbReference type="ARBA" id="ARBA00009508"/>
    </source>
</evidence>
<evidence type="ECO:0000256" key="1">
    <source>
        <dbReference type="ARBA" id="ARBA00004443"/>
    </source>
</evidence>
<dbReference type="AlphaFoldDB" id="A0A8C1LB42"/>
<proteinExistence type="inferred from homology"/>
<dbReference type="Ensembl" id="ENSCCRT00010065819.1">
    <property type="protein sequence ID" value="ENSCCRP00010060012.1"/>
    <property type="gene ID" value="ENSCCRG00010025444.1"/>
</dbReference>
<dbReference type="GO" id="GO:0006120">
    <property type="term" value="P:mitochondrial electron transport, NADH to ubiquinone"/>
    <property type="evidence" value="ECO:0007669"/>
    <property type="project" value="InterPro"/>
</dbReference>
<evidence type="ECO:0000256" key="3">
    <source>
        <dbReference type="ARBA" id="ARBA00018684"/>
    </source>
</evidence>
<dbReference type="Proteomes" id="UP000694427">
    <property type="component" value="Unplaced"/>
</dbReference>
<keyword evidence="9" id="KW-0472">Membrane</keyword>
<reference evidence="11" key="1">
    <citation type="submission" date="2025-05" db="UniProtKB">
        <authorList>
            <consortium name="Ensembl"/>
        </authorList>
    </citation>
    <scope>IDENTIFICATION</scope>
</reference>
<evidence type="ECO:0000256" key="7">
    <source>
        <dbReference type="ARBA" id="ARBA00022982"/>
    </source>
</evidence>
<dbReference type="Ensembl" id="ENSCCRT00015066668.1">
    <property type="protein sequence ID" value="ENSCCRP00015064537.1"/>
    <property type="gene ID" value="ENSCCRG00015026356.1"/>
</dbReference>
<evidence type="ECO:0000256" key="10">
    <source>
        <dbReference type="SAM" id="MobiDB-lite"/>
    </source>
</evidence>
<accession>A0A8C1LB42</accession>
<evidence type="ECO:0000313" key="12">
    <source>
        <dbReference type="Proteomes" id="UP000694427"/>
    </source>
</evidence>
<evidence type="ECO:0000256" key="5">
    <source>
        <dbReference type="ARBA" id="ARBA00022660"/>
    </source>
</evidence>
<name>A0A8C1LB42_CYPCA</name>
<dbReference type="PANTHER" id="PTHR12868:SF0">
    <property type="entry name" value="NADH DEHYDROGENASE [UBIQUINONE] 1 BETA SUBCOMPLEX SUBUNIT 9"/>
    <property type="match status" value="1"/>
</dbReference>
<keyword evidence="8" id="KW-0496">Mitochondrion</keyword>
<keyword evidence="4" id="KW-0813">Transport</keyword>
<keyword evidence="7" id="KW-0249">Electron transport</keyword>
<keyword evidence="6" id="KW-0999">Mitochondrion inner membrane</keyword>
<evidence type="ECO:0000256" key="9">
    <source>
        <dbReference type="ARBA" id="ARBA00023136"/>
    </source>
</evidence>
<evidence type="ECO:0000256" key="8">
    <source>
        <dbReference type="ARBA" id="ARBA00023128"/>
    </source>
</evidence>
<evidence type="ECO:0000313" key="11">
    <source>
        <dbReference type="Ensembl" id="ENSCCRP00010060012.1"/>
    </source>
</evidence>
<keyword evidence="12" id="KW-1185">Reference proteome</keyword>
<comment type="subcellular location">
    <subcellularLocation>
        <location evidence="1">Mitochondrion inner membrane</location>
        <topology evidence="1">Peripheral membrane protein</topology>
        <orientation evidence="1">Matrix side</orientation>
    </subcellularLocation>
</comment>
<keyword evidence="5" id="KW-0679">Respiratory chain</keyword>
<protein>
    <recommendedName>
        <fullName evidence="3">NADH dehydrogenase [ubiquinone] 1 beta subcomplex subunit 9</fullName>
    </recommendedName>
</protein>
<feature type="region of interest" description="Disordered" evidence="10">
    <location>
        <begin position="77"/>
        <end position="103"/>
    </location>
</feature>
<evidence type="ECO:0000256" key="4">
    <source>
        <dbReference type="ARBA" id="ARBA00022448"/>
    </source>
</evidence>
<evidence type="ECO:0000256" key="6">
    <source>
        <dbReference type="ARBA" id="ARBA00022792"/>
    </source>
</evidence>
<dbReference type="InterPro" id="IPR033034">
    <property type="entry name" value="NDUFB9"/>
</dbReference>
<dbReference type="GO" id="GO:0005743">
    <property type="term" value="C:mitochondrial inner membrane"/>
    <property type="evidence" value="ECO:0007669"/>
    <property type="project" value="UniProtKB-SubCell"/>
</dbReference>
<organism evidence="11 12">
    <name type="scientific">Cyprinus carpio</name>
    <name type="common">Common carp</name>
    <dbReference type="NCBI Taxonomy" id="7962"/>
    <lineage>
        <taxon>Eukaryota</taxon>
        <taxon>Metazoa</taxon>
        <taxon>Chordata</taxon>
        <taxon>Craniata</taxon>
        <taxon>Vertebrata</taxon>
        <taxon>Euteleostomi</taxon>
        <taxon>Actinopterygii</taxon>
        <taxon>Neopterygii</taxon>
        <taxon>Teleostei</taxon>
        <taxon>Ostariophysi</taxon>
        <taxon>Cypriniformes</taxon>
        <taxon>Cyprinidae</taxon>
        <taxon>Cyprininae</taxon>
        <taxon>Cyprinus</taxon>
    </lineage>
</organism>